<evidence type="ECO:0000313" key="1">
    <source>
        <dbReference type="EMBL" id="MBT1708158.1"/>
    </source>
</evidence>
<accession>A0AAP2DVI0</accession>
<proteinExistence type="predicted"/>
<dbReference type="AlphaFoldDB" id="A0AAP2DVI0"/>
<name>A0AAP2DVI0_9BACT</name>
<gene>
    <name evidence="1" type="ORF">KK062_07985</name>
</gene>
<dbReference type="Proteomes" id="UP001319080">
    <property type="component" value="Unassembled WGS sequence"/>
</dbReference>
<reference evidence="1 2" key="1">
    <citation type="submission" date="2021-05" db="EMBL/GenBank/DDBJ databases">
        <title>A Polyphasic approach of four new species of the genus Ohtaekwangia: Ohtaekwangia histidinii sp. nov., Ohtaekwangia cretensis sp. nov., Ohtaekwangia indiensis sp. nov., Ohtaekwangia reichenbachii sp. nov. from diverse environment.</title>
        <authorList>
            <person name="Octaviana S."/>
        </authorList>
    </citation>
    <scope>NUCLEOTIDE SEQUENCE [LARGE SCALE GENOMIC DNA]</scope>
    <source>
        <strain evidence="1 2">PWU5</strain>
    </source>
</reference>
<protein>
    <submittedName>
        <fullName evidence="1">Uncharacterized protein</fullName>
    </submittedName>
</protein>
<organism evidence="1 2">
    <name type="scientific">Dawidia cretensis</name>
    <dbReference type="NCBI Taxonomy" id="2782350"/>
    <lineage>
        <taxon>Bacteria</taxon>
        <taxon>Pseudomonadati</taxon>
        <taxon>Bacteroidota</taxon>
        <taxon>Cytophagia</taxon>
        <taxon>Cytophagales</taxon>
        <taxon>Chryseotaleaceae</taxon>
        <taxon>Dawidia</taxon>
    </lineage>
</organism>
<comment type="caution">
    <text evidence="1">The sequence shown here is derived from an EMBL/GenBank/DDBJ whole genome shotgun (WGS) entry which is preliminary data.</text>
</comment>
<dbReference type="EMBL" id="JAHESE010000005">
    <property type="protein sequence ID" value="MBT1708158.1"/>
    <property type="molecule type" value="Genomic_DNA"/>
</dbReference>
<sequence length="441" mass="48454">MKTHSITQDVLIKKPGFESVETYPLISSEDLISGFTFGGSADGSGLLKLNNGYSLLVNHEDNFSVSRIFLDETFTPVSGEYILNSTGGQWRLCSATLATPEVHGFGPLYLTCGESSVESRTHALNPFAQGAQAGQSRELPAFGRWNAEQALPLPKTAFPGKTVIMIGDDDSGADGGQVAMYVSNTVGDLANGKLYVLRRKDLVTREKDMNEEDVVDVEFVEITGQTTMTGAEINAKSTELKSIAFNRVEDIDFRKDGVGRDVYFNVTGNSANTADRSKYGRTYHIKLSDTNPLEGTLELILDGDDRAGKAKDYQDVDNILVTKDYVYIQEDPNGYGDEAHDSYVYQYNIATKELKPVFELNHFRTDATLSAKFMSATSAKGSWEYGSFIDISDIIGVENTFLLCVQMHSWKLPAFRNPDGGTVRPDENQGSMIVVVKGLPR</sequence>
<evidence type="ECO:0000313" key="2">
    <source>
        <dbReference type="Proteomes" id="UP001319080"/>
    </source>
</evidence>
<keyword evidence="2" id="KW-1185">Reference proteome</keyword>